<dbReference type="SUPFAM" id="SSF52980">
    <property type="entry name" value="Restriction endonuclease-like"/>
    <property type="match status" value="1"/>
</dbReference>
<dbReference type="Pfam" id="PF09588">
    <property type="entry name" value="YqaJ"/>
    <property type="match status" value="1"/>
</dbReference>
<dbReference type="OrthoDB" id="261614at2759"/>
<dbReference type="KEGG" id="tbg:TbgDal_XI16530"/>
<dbReference type="CDD" id="cd22343">
    <property type="entry name" value="PDDEXK_lambda_exonuclease-like"/>
    <property type="match status" value="1"/>
</dbReference>
<keyword evidence="2" id="KW-0732">Signal</keyword>
<protein>
    <recommendedName>
        <fullName evidence="3">YqaJ viral recombinase domain-containing protein</fullName>
    </recommendedName>
</protein>
<dbReference type="EMBL" id="FN554974">
    <property type="protein sequence ID" value="CBH18534.1"/>
    <property type="molecule type" value="Genomic_DNA"/>
</dbReference>
<feature type="compositionally biased region" description="Low complexity" evidence="1">
    <location>
        <begin position="175"/>
        <end position="189"/>
    </location>
</feature>
<organism evidence="4 5">
    <name type="scientific">Trypanosoma brucei gambiense (strain MHOM/CI/86/DAL972)</name>
    <dbReference type="NCBI Taxonomy" id="679716"/>
    <lineage>
        <taxon>Eukaryota</taxon>
        <taxon>Discoba</taxon>
        <taxon>Euglenozoa</taxon>
        <taxon>Kinetoplastea</taxon>
        <taxon>Metakinetoplastina</taxon>
        <taxon>Trypanosomatida</taxon>
        <taxon>Trypanosomatidae</taxon>
        <taxon>Trypanosoma</taxon>
    </lineage>
</organism>
<feature type="signal peptide" evidence="2">
    <location>
        <begin position="1"/>
        <end position="19"/>
    </location>
</feature>
<dbReference type="Proteomes" id="UP000002316">
    <property type="component" value="Chromosome 11"/>
</dbReference>
<gene>
    <name evidence="4" type="ORF">TbgDal_XI16530</name>
</gene>
<dbReference type="PANTHER" id="PTHR46609">
    <property type="entry name" value="EXONUCLEASE, PHAGE-TYPE/RECB, C-TERMINAL DOMAIN-CONTAINING PROTEIN"/>
    <property type="match status" value="1"/>
</dbReference>
<feature type="domain" description="YqaJ viral recombinase" evidence="3">
    <location>
        <begin position="34"/>
        <end position="235"/>
    </location>
</feature>
<dbReference type="InterPro" id="IPR011604">
    <property type="entry name" value="PDDEXK-like_dom_sf"/>
</dbReference>
<feature type="chain" id="PRO_5003005923" description="YqaJ viral recombinase domain-containing protein" evidence="2">
    <location>
        <begin position="20"/>
        <end position="524"/>
    </location>
</feature>
<evidence type="ECO:0000259" key="3">
    <source>
        <dbReference type="Pfam" id="PF09588"/>
    </source>
</evidence>
<reference evidence="5" key="1">
    <citation type="journal article" date="2010" name="PLoS Negl. Trop. Dis.">
        <title>The genome sequence of Trypanosoma brucei gambiense, causative agent of chronic human african trypanosomiasis.</title>
        <authorList>
            <person name="Jackson A.P."/>
            <person name="Sanders M."/>
            <person name="Berry A."/>
            <person name="McQuillan J."/>
            <person name="Aslett M.A."/>
            <person name="Quail M.A."/>
            <person name="Chukualim B."/>
            <person name="Capewell P."/>
            <person name="MacLeod A."/>
            <person name="Melville S.E."/>
            <person name="Gibson W."/>
            <person name="Barry J.D."/>
            <person name="Berriman M."/>
            <person name="Hertz-Fowler C."/>
        </authorList>
    </citation>
    <scope>NUCLEOTIDE SEQUENCE [LARGE SCALE GENOMIC DNA]</scope>
    <source>
        <strain evidence="5">MHOM/CI/86/DAL972</strain>
    </source>
</reference>
<dbReference type="Gene3D" id="3.90.320.10">
    <property type="match status" value="1"/>
</dbReference>
<accession>D0AA33</accession>
<proteinExistence type="predicted"/>
<sequence>MNSIFFSFFFFVIHVPVAALVEHQMAQPRKKLEWKKEVPFGLTASQFGMALGLSGHIVHFVDYVRNIVGTELEFTGNAITDHGINTEPKSRALYELLTATAVSDGGFYLLEGRLLGCSPDGRVFEDAPPVSSQLMSPSRKGNETKLMGVKNGKHQENPISIRIPFRSKSVRDDSLATTPSPDSPTASTSKRLARLLEIKSPYYALYDSTKRLCHPFGIPQQYLCQMQGQMAIADVDVCDFFVYLDKPVCQVVAWRVYRSDEFWRWAHPKLLQVVEWIRDGPPKSLTKDFKFGEFDYSRINVEPLIFPYDISNSKPICDNRRFPFFAKFVNPYMDPRRSREQEEILRMLSSPVTRFLFDNNHGLIKSEGVEYGEEEMMWCCATADSAGSISRCRNSLASRWCGGAPNGAAAGGGEVLVLLKPVDFSDYRVTCRVYTPGEPACCDSSQGCGICLRRLRFCERKLFSRLNPLASPPDIRQLTTPLCSQPEGAVLSVSQSDPIESDNDPIIVVEDGGTSSCSSVEVIS</sequence>
<evidence type="ECO:0000313" key="5">
    <source>
        <dbReference type="Proteomes" id="UP000002316"/>
    </source>
</evidence>
<dbReference type="RefSeq" id="XP_011780798.1">
    <property type="nucleotide sequence ID" value="XM_011782496.1"/>
</dbReference>
<dbReference type="InterPro" id="IPR051703">
    <property type="entry name" value="NF-kappa-B_Signaling_Reg"/>
</dbReference>
<dbReference type="InterPro" id="IPR019080">
    <property type="entry name" value="YqaJ_viral_recombinase"/>
</dbReference>
<evidence type="ECO:0000256" key="1">
    <source>
        <dbReference type="SAM" id="MobiDB-lite"/>
    </source>
</evidence>
<dbReference type="GeneID" id="23866857"/>
<evidence type="ECO:0000313" key="4">
    <source>
        <dbReference type="EMBL" id="CBH18534.1"/>
    </source>
</evidence>
<dbReference type="VEuPathDB" id="TriTrypDB:Tbg972.11.16530"/>
<name>D0AA33_TRYB9</name>
<dbReference type="AlphaFoldDB" id="D0AA33"/>
<dbReference type="InterPro" id="IPR011335">
    <property type="entry name" value="Restrct_endonuc-II-like"/>
</dbReference>
<dbReference type="GO" id="GO:0006281">
    <property type="term" value="P:DNA repair"/>
    <property type="evidence" value="ECO:0007669"/>
    <property type="project" value="UniProtKB-ARBA"/>
</dbReference>
<dbReference type="PANTHER" id="PTHR46609:SF6">
    <property type="entry name" value="EXONUCLEASE, PHAGE-TYPE_RECB, C-TERMINAL DOMAIN-CONTAINING PROTEIN-RELATED"/>
    <property type="match status" value="1"/>
</dbReference>
<evidence type="ECO:0000256" key="2">
    <source>
        <dbReference type="SAM" id="SignalP"/>
    </source>
</evidence>
<feature type="region of interest" description="Disordered" evidence="1">
    <location>
        <begin position="170"/>
        <end position="189"/>
    </location>
</feature>